<dbReference type="KEGG" id="aori:SD37_11810"/>
<feature type="transmembrane region" description="Helical" evidence="1">
    <location>
        <begin position="44"/>
        <end position="63"/>
    </location>
</feature>
<dbReference type="Proteomes" id="UP000093695">
    <property type="component" value="Chromosome"/>
</dbReference>
<keyword evidence="1" id="KW-0812">Transmembrane</keyword>
<dbReference type="RefSeq" id="WP_044851546.1">
    <property type="nucleotide sequence ID" value="NZ_CP016174.1"/>
</dbReference>
<organism evidence="2 3">
    <name type="scientific">Amycolatopsis orientalis</name>
    <name type="common">Nocardia orientalis</name>
    <dbReference type="NCBI Taxonomy" id="31958"/>
    <lineage>
        <taxon>Bacteria</taxon>
        <taxon>Bacillati</taxon>
        <taxon>Actinomycetota</taxon>
        <taxon>Actinomycetes</taxon>
        <taxon>Pseudonocardiales</taxon>
        <taxon>Pseudonocardiaceae</taxon>
        <taxon>Amycolatopsis</taxon>
    </lineage>
</organism>
<evidence type="ECO:0000256" key="1">
    <source>
        <dbReference type="SAM" id="Phobius"/>
    </source>
</evidence>
<feature type="transmembrane region" description="Helical" evidence="1">
    <location>
        <begin position="18"/>
        <end position="38"/>
    </location>
</feature>
<keyword evidence="3" id="KW-1185">Reference proteome</keyword>
<accession>A0A193BVR8</accession>
<sequence>MTGQDDGAGPTFVQAEPVVVAEAVRGVLVAVVAAGWLIIPDSTIAVIVSGVGLLGSIVSTIFARRRVSPVATGRDQ</sequence>
<proteinExistence type="predicted"/>
<gene>
    <name evidence="2" type="ORF">SD37_11810</name>
</gene>
<reference evidence="2 3" key="1">
    <citation type="journal article" date="2015" name="Genome Announc.">
        <title>Draft Genome Sequence of Norvancomycin-Producing Strain Amycolatopsis orientalis CPCC200066.</title>
        <authorList>
            <person name="Lei X."/>
            <person name="Yuan F."/>
            <person name="Shi Y."/>
            <person name="Li X."/>
            <person name="Wang L."/>
            <person name="Hong B."/>
        </authorList>
    </citation>
    <scope>NUCLEOTIDE SEQUENCE [LARGE SCALE GENOMIC DNA]</scope>
    <source>
        <strain evidence="2 3">B-37</strain>
    </source>
</reference>
<evidence type="ECO:0000313" key="3">
    <source>
        <dbReference type="Proteomes" id="UP000093695"/>
    </source>
</evidence>
<dbReference type="EMBL" id="CP016174">
    <property type="protein sequence ID" value="ANN16264.1"/>
    <property type="molecule type" value="Genomic_DNA"/>
</dbReference>
<name>A0A193BVR8_AMYOR</name>
<protein>
    <submittedName>
        <fullName evidence="2">Uncharacterized protein</fullName>
    </submittedName>
</protein>
<evidence type="ECO:0000313" key="2">
    <source>
        <dbReference type="EMBL" id="ANN16264.1"/>
    </source>
</evidence>
<keyword evidence="1" id="KW-0472">Membrane</keyword>
<dbReference type="STRING" id="31958.SD37_11810"/>
<keyword evidence="1" id="KW-1133">Transmembrane helix</keyword>
<dbReference type="AlphaFoldDB" id="A0A193BVR8"/>